<evidence type="ECO:0000259" key="1">
    <source>
        <dbReference type="Pfam" id="PF20209"/>
    </source>
</evidence>
<protein>
    <recommendedName>
        <fullName evidence="1">DUF6570 domain-containing protein</fullName>
    </recommendedName>
</protein>
<sequence>MKMCDIPEELKLHRLEERLVAFRTPFMQLRELPRGGQLSIKGNVVNVPCDVTTTIRTLPIRIEESQVIAVKFKRKLSYKTAVFTESVVIAAGWLIENSQLCKDEGVTLDEKS</sequence>
<accession>A0A9Q1BNT5</accession>
<dbReference type="EMBL" id="JAIZAY010000013">
    <property type="protein sequence ID" value="KAJ8030092.1"/>
    <property type="molecule type" value="Genomic_DNA"/>
</dbReference>
<proteinExistence type="predicted"/>
<keyword evidence="3" id="KW-1185">Reference proteome</keyword>
<comment type="caution">
    <text evidence="2">The sequence shown here is derived from an EMBL/GenBank/DDBJ whole genome shotgun (WGS) entry which is preliminary data.</text>
</comment>
<dbReference type="Pfam" id="PF20209">
    <property type="entry name" value="DUF6570"/>
    <property type="match status" value="1"/>
</dbReference>
<reference evidence="2" key="1">
    <citation type="submission" date="2021-10" db="EMBL/GenBank/DDBJ databases">
        <title>Tropical sea cucumber genome reveals ecological adaptation and Cuvierian tubules defense mechanism.</title>
        <authorList>
            <person name="Chen T."/>
        </authorList>
    </citation>
    <scope>NUCLEOTIDE SEQUENCE</scope>
    <source>
        <strain evidence="2">Nanhai2018</strain>
        <tissue evidence="2">Muscle</tissue>
    </source>
</reference>
<dbReference type="AlphaFoldDB" id="A0A9Q1BNT5"/>
<name>A0A9Q1BNT5_HOLLE</name>
<gene>
    <name evidence="2" type="ORF">HOLleu_26373</name>
</gene>
<dbReference type="InterPro" id="IPR046700">
    <property type="entry name" value="DUF6570"/>
</dbReference>
<evidence type="ECO:0000313" key="3">
    <source>
        <dbReference type="Proteomes" id="UP001152320"/>
    </source>
</evidence>
<organism evidence="2 3">
    <name type="scientific">Holothuria leucospilota</name>
    <name type="common">Black long sea cucumber</name>
    <name type="synonym">Mertensiothuria leucospilota</name>
    <dbReference type="NCBI Taxonomy" id="206669"/>
    <lineage>
        <taxon>Eukaryota</taxon>
        <taxon>Metazoa</taxon>
        <taxon>Echinodermata</taxon>
        <taxon>Eleutherozoa</taxon>
        <taxon>Echinozoa</taxon>
        <taxon>Holothuroidea</taxon>
        <taxon>Aspidochirotacea</taxon>
        <taxon>Aspidochirotida</taxon>
        <taxon>Holothuriidae</taxon>
        <taxon>Holothuria</taxon>
    </lineage>
</organism>
<dbReference type="OrthoDB" id="5987805at2759"/>
<evidence type="ECO:0000313" key="2">
    <source>
        <dbReference type="EMBL" id="KAJ8030092.1"/>
    </source>
</evidence>
<dbReference type="Proteomes" id="UP001152320">
    <property type="component" value="Chromosome 13"/>
</dbReference>
<feature type="domain" description="DUF6570" evidence="1">
    <location>
        <begin position="5"/>
        <end position="110"/>
    </location>
</feature>